<protein>
    <submittedName>
        <fullName evidence="5">DNA polymerase-3 subunit epsilon</fullName>
    </submittedName>
</protein>
<dbReference type="GO" id="GO:0003887">
    <property type="term" value="F:DNA-directed DNA polymerase activity"/>
    <property type="evidence" value="ECO:0007669"/>
    <property type="project" value="InterPro"/>
</dbReference>
<dbReference type="PANTHER" id="PTHR30231">
    <property type="entry name" value="DNA POLYMERASE III SUBUNIT EPSILON"/>
    <property type="match status" value="1"/>
</dbReference>
<evidence type="ECO:0000313" key="6">
    <source>
        <dbReference type="Proteomes" id="UP000183255"/>
    </source>
</evidence>
<dbReference type="InterPro" id="IPR012337">
    <property type="entry name" value="RNaseH-like_sf"/>
</dbReference>
<keyword evidence="2" id="KW-0378">Hydrolase</keyword>
<dbReference type="CDD" id="cd17748">
    <property type="entry name" value="BRCT_DNA_ligase_like"/>
    <property type="match status" value="1"/>
</dbReference>
<dbReference type="CDD" id="cd06127">
    <property type="entry name" value="DEDDh"/>
    <property type="match status" value="1"/>
</dbReference>
<dbReference type="Pfam" id="PF00929">
    <property type="entry name" value="RNase_T"/>
    <property type="match status" value="1"/>
</dbReference>
<dbReference type="Pfam" id="PF00533">
    <property type="entry name" value="BRCT"/>
    <property type="match status" value="1"/>
</dbReference>
<evidence type="ECO:0000256" key="1">
    <source>
        <dbReference type="ARBA" id="ARBA00022722"/>
    </source>
</evidence>
<dbReference type="Gene3D" id="3.40.50.10190">
    <property type="entry name" value="BRCT domain"/>
    <property type="match status" value="1"/>
</dbReference>
<dbReference type="EMBL" id="FNDZ01000007">
    <property type="protein sequence ID" value="SDJ10007.1"/>
    <property type="molecule type" value="Genomic_DNA"/>
</dbReference>
<dbReference type="GO" id="GO:0003677">
    <property type="term" value="F:DNA binding"/>
    <property type="evidence" value="ECO:0007669"/>
    <property type="project" value="InterPro"/>
</dbReference>
<reference evidence="5 6" key="1">
    <citation type="submission" date="2016-10" db="EMBL/GenBank/DDBJ databases">
        <authorList>
            <person name="de Groot N.N."/>
        </authorList>
    </citation>
    <scope>NUCLEOTIDE SEQUENCE [LARGE SCALE GENOMIC DNA]</scope>
    <source>
        <strain evidence="5 6">CGMCC 1.5058</strain>
    </source>
</reference>
<dbReference type="Proteomes" id="UP000183255">
    <property type="component" value="Unassembled WGS sequence"/>
</dbReference>
<name>A0A1G8QZ98_9CLOT</name>
<evidence type="ECO:0000256" key="3">
    <source>
        <dbReference type="ARBA" id="ARBA00022839"/>
    </source>
</evidence>
<dbReference type="InterPro" id="IPR036420">
    <property type="entry name" value="BRCT_dom_sf"/>
</dbReference>
<dbReference type="InterPro" id="IPR013520">
    <property type="entry name" value="Ribonucl_H"/>
</dbReference>
<dbReference type="InterPro" id="IPR006054">
    <property type="entry name" value="DnaQ"/>
</dbReference>
<dbReference type="Gene3D" id="3.30.420.10">
    <property type="entry name" value="Ribonuclease H-like superfamily/Ribonuclease H"/>
    <property type="match status" value="1"/>
</dbReference>
<proteinExistence type="predicted"/>
<dbReference type="AlphaFoldDB" id="A0A1G8QZ98"/>
<dbReference type="InterPro" id="IPR036397">
    <property type="entry name" value="RNaseH_sf"/>
</dbReference>
<dbReference type="PANTHER" id="PTHR30231:SF4">
    <property type="entry name" value="PROTEIN NEN2"/>
    <property type="match status" value="1"/>
</dbReference>
<dbReference type="RefSeq" id="WP_031577049.1">
    <property type="nucleotide sequence ID" value="NZ_FNDZ01000007.1"/>
</dbReference>
<dbReference type="NCBIfam" id="TIGR00573">
    <property type="entry name" value="dnaq"/>
    <property type="match status" value="1"/>
</dbReference>
<dbReference type="SUPFAM" id="SSF53098">
    <property type="entry name" value="Ribonuclease H-like"/>
    <property type="match status" value="1"/>
</dbReference>
<sequence>MEKSRSIRRAGKYIEDFLEEYVVLDLETTGLSPVTHEIIEIGAIAFRGGVQTGEYCTLVRPKTRISGFITNLTGISNDMVRFSPTIEEALPGLHGFLDGRPVLAHNASFDLGFLNAAYERHFGMPFPNDYLDTMRISRKLYPTARHRLQDLTERFGIERDGAHRSMADCIMTQRAYECMREHCRRNGIELKKKPKPNRFGSGLNLKELKRPENEVDKNHPLYGRCICITGALLRETRQELLQKVVNVGGVAVDSVTKKTEILVLGSKEEWTARKSSKVLKAEKMMSEGHPIRIMSEEELYRFL</sequence>
<dbReference type="GO" id="GO:0006260">
    <property type="term" value="P:DNA replication"/>
    <property type="evidence" value="ECO:0007669"/>
    <property type="project" value="InterPro"/>
</dbReference>
<dbReference type="PROSITE" id="PS50172">
    <property type="entry name" value="BRCT"/>
    <property type="match status" value="1"/>
</dbReference>
<feature type="domain" description="BRCT" evidence="4">
    <location>
        <begin position="216"/>
        <end position="303"/>
    </location>
</feature>
<dbReference type="FunFam" id="3.30.420.10:FF:000045">
    <property type="entry name" value="3'-5' exonuclease DinG"/>
    <property type="match status" value="1"/>
</dbReference>
<dbReference type="GO" id="GO:0008408">
    <property type="term" value="F:3'-5' exonuclease activity"/>
    <property type="evidence" value="ECO:0007669"/>
    <property type="project" value="TreeGrafter"/>
</dbReference>
<dbReference type="GO" id="GO:0005829">
    <property type="term" value="C:cytosol"/>
    <property type="evidence" value="ECO:0007669"/>
    <property type="project" value="TreeGrafter"/>
</dbReference>
<organism evidence="5 6">
    <name type="scientific">Proteiniclasticum ruminis</name>
    <dbReference type="NCBI Taxonomy" id="398199"/>
    <lineage>
        <taxon>Bacteria</taxon>
        <taxon>Bacillati</taxon>
        <taxon>Bacillota</taxon>
        <taxon>Clostridia</taxon>
        <taxon>Eubacteriales</taxon>
        <taxon>Clostridiaceae</taxon>
        <taxon>Proteiniclasticum</taxon>
    </lineage>
</organism>
<dbReference type="SUPFAM" id="SSF52113">
    <property type="entry name" value="BRCT domain"/>
    <property type="match status" value="1"/>
</dbReference>
<evidence type="ECO:0000259" key="4">
    <source>
        <dbReference type="PROSITE" id="PS50172"/>
    </source>
</evidence>
<accession>A0A1G8QZ98</accession>
<dbReference type="InterPro" id="IPR001357">
    <property type="entry name" value="BRCT_dom"/>
</dbReference>
<evidence type="ECO:0000313" key="5">
    <source>
        <dbReference type="EMBL" id="SDJ10007.1"/>
    </source>
</evidence>
<gene>
    <name evidence="5" type="ORF">SAMN05421804_107112</name>
</gene>
<keyword evidence="3" id="KW-0269">Exonuclease</keyword>
<evidence type="ECO:0000256" key="2">
    <source>
        <dbReference type="ARBA" id="ARBA00022801"/>
    </source>
</evidence>
<dbReference type="SMART" id="SM00479">
    <property type="entry name" value="EXOIII"/>
    <property type="match status" value="1"/>
</dbReference>
<keyword evidence="1" id="KW-0540">Nuclease</keyword>